<dbReference type="PROSITE" id="PS50110">
    <property type="entry name" value="RESPONSE_REGULATORY"/>
    <property type="match status" value="1"/>
</dbReference>
<dbReference type="InterPro" id="IPR011006">
    <property type="entry name" value="CheY-like_superfamily"/>
</dbReference>
<dbReference type="InterPro" id="IPR058245">
    <property type="entry name" value="NreC/VraR/RcsB-like_REC"/>
</dbReference>
<dbReference type="CDD" id="cd06170">
    <property type="entry name" value="LuxR_C_like"/>
    <property type="match status" value="1"/>
</dbReference>
<dbReference type="InterPro" id="IPR001789">
    <property type="entry name" value="Sig_transdc_resp-reg_receiver"/>
</dbReference>
<dbReference type="Pfam" id="PF00072">
    <property type="entry name" value="Response_reg"/>
    <property type="match status" value="1"/>
</dbReference>
<evidence type="ECO:0000256" key="1">
    <source>
        <dbReference type="ARBA" id="ARBA00022553"/>
    </source>
</evidence>
<keyword evidence="9" id="KW-1185">Reference proteome</keyword>
<reference evidence="8 9" key="1">
    <citation type="submission" date="2020-04" db="EMBL/GenBank/DDBJ databases">
        <title>Zoogloea sp. G-4-1-14 isolated from soil.</title>
        <authorList>
            <person name="Dahal R.H."/>
        </authorList>
    </citation>
    <scope>NUCLEOTIDE SEQUENCE [LARGE SCALE GENOMIC DNA]</scope>
    <source>
        <strain evidence="8 9">G-4-1-14</strain>
    </source>
</reference>
<dbReference type="Gene3D" id="3.40.50.2300">
    <property type="match status" value="1"/>
</dbReference>
<evidence type="ECO:0000256" key="5">
    <source>
        <dbReference type="PROSITE-ProRule" id="PRU00169"/>
    </source>
</evidence>
<evidence type="ECO:0000313" key="8">
    <source>
        <dbReference type="EMBL" id="NML25933.1"/>
    </source>
</evidence>
<dbReference type="Pfam" id="PF00196">
    <property type="entry name" value="GerE"/>
    <property type="match status" value="1"/>
</dbReference>
<dbReference type="InterPro" id="IPR016032">
    <property type="entry name" value="Sig_transdc_resp-reg_C-effctor"/>
</dbReference>
<dbReference type="SMART" id="SM00421">
    <property type="entry name" value="HTH_LUXR"/>
    <property type="match status" value="1"/>
</dbReference>
<dbReference type="GO" id="GO:0006355">
    <property type="term" value="P:regulation of DNA-templated transcription"/>
    <property type="evidence" value="ECO:0007669"/>
    <property type="project" value="InterPro"/>
</dbReference>
<evidence type="ECO:0000256" key="3">
    <source>
        <dbReference type="ARBA" id="ARBA00023125"/>
    </source>
</evidence>
<evidence type="ECO:0000256" key="2">
    <source>
        <dbReference type="ARBA" id="ARBA00023015"/>
    </source>
</evidence>
<organism evidence="8 9">
    <name type="scientific">Zoogloea dura</name>
    <dbReference type="NCBI Taxonomy" id="2728840"/>
    <lineage>
        <taxon>Bacteria</taxon>
        <taxon>Pseudomonadati</taxon>
        <taxon>Pseudomonadota</taxon>
        <taxon>Betaproteobacteria</taxon>
        <taxon>Rhodocyclales</taxon>
        <taxon>Zoogloeaceae</taxon>
        <taxon>Zoogloea</taxon>
    </lineage>
</organism>
<evidence type="ECO:0000313" key="9">
    <source>
        <dbReference type="Proteomes" id="UP000580043"/>
    </source>
</evidence>
<keyword evidence="4" id="KW-0804">Transcription</keyword>
<dbReference type="PROSITE" id="PS50043">
    <property type="entry name" value="HTH_LUXR_2"/>
    <property type="match status" value="1"/>
</dbReference>
<dbReference type="PANTHER" id="PTHR43214">
    <property type="entry name" value="TWO-COMPONENT RESPONSE REGULATOR"/>
    <property type="match status" value="1"/>
</dbReference>
<dbReference type="GO" id="GO:0000160">
    <property type="term" value="P:phosphorelay signal transduction system"/>
    <property type="evidence" value="ECO:0007669"/>
    <property type="project" value="InterPro"/>
</dbReference>
<dbReference type="SUPFAM" id="SSF46894">
    <property type="entry name" value="C-terminal effector domain of the bipartite response regulators"/>
    <property type="match status" value="1"/>
</dbReference>
<dbReference type="CDD" id="cd17535">
    <property type="entry name" value="REC_NarL-like"/>
    <property type="match status" value="1"/>
</dbReference>
<evidence type="ECO:0000259" key="6">
    <source>
        <dbReference type="PROSITE" id="PS50043"/>
    </source>
</evidence>
<name>A0A848G694_9RHOO</name>
<dbReference type="GO" id="GO:0003677">
    <property type="term" value="F:DNA binding"/>
    <property type="evidence" value="ECO:0007669"/>
    <property type="project" value="UniProtKB-KW"/>
</dbReference>
<dbReference type="PANTHER" id="PTHR43214:SF41">
    <property type="entry name" value="NITRATE_NITRITE RESPONSE REGULATOR PROTEIN NARP"/>
    <property type="match status" value="1"/>
</dbReference>
<dbReference type="RefSeq" id="WP_169145486.1">
    <property type="nucleotide sequence ID" value="NZ_JABBGA010000006.1"/>
</dbReference>
<feature type="domain" description="HTH luxR-type" evidence="6">
    <location>
        <begin position="147"/>
        <end position="212"/>
    </location>
</feature>
<comment type="caution">
    <text evidence="8">The sequence shown here is derived from an EMBL/GenBank/DDBJ whole genome shotgun (WGS) entry which is preliminary data.</text>
</comment>
<evidence type="ECO:0000259" key="7">
    <source>
        <dbReference type="PROSITE" id="PS50110"/>
    </source>
</evidence>
<dbReference type="InterPro" id="IPR039420">
    <property type="entry name" value="WalR-like"/>
</dbReference>
<dbReference type="InterPro" id="IPR000792">
    <property type="entry name" value="Tscrpt_reg_LuxR_C"/>
</dbReference>
<dbReference type="PRINTS" id="PR00038">
    <property type="entry name" value="HTHLUXR"/>
</dbReference>
<evidence type="ECO:0000256" key="4">
    <source>
        <dbReference type="ARBA" id="ARBA00023163"/>
    </source>
</evidence>
<proteinExistence type="predicted"/>
<sequence length="215" mass="23421">MLTTTLALVEDDPDTRARFTRVIAGSPGLSLLHASATGGDLLHWFARNPVDVLLVDLGLPDMPGIQVIHACARLRPDCAIMVVSIFGDEKNMLDAFEAGACGYLLKDGTEADLAGHVRSLQDGGSPLSPLIARKLLQRLHPARTQQQPEQTDRLSARESQILDLVARGFTYGEIADQISVSLNTVHTHIRNIYGKLGVHNKTEAIFEARQIGLLR</sequence>
<accession>A0A848G694</accession>
<dbReference type="Proteomes" id="UP000580043">
    <property type="component" value="Unassembled WGS sequence"/>
</dbReference>
<protein>
    <submittedName>
        <fullName evidence="8">Response regulator transcription factor</fullName>
    </submittedName>
</protein>
<dbReference type="EMBL" id="JABBGA010000006">
    <property type="protein sequence ID" value="NML25933.1"/>
    <property type="molecule type" value="Genomic_DNA"/>
</dbReference>
<gene>
    <name evidence="8" type="ORF">HHL15_09285</name>
</gene>
<dbReference type="AlphaFoldDB" id="A0A848G694"/>
<feature type="modified residue" description="4-aspartylphosphate" evidence="5">
    <location>
        <position position="56"/>
    </location>
</feature>
<dbReference type="PROSITE" id="PS00622">
    <property type="entry name" value="HTH_LUXR_1"/>
    <property type="match status" value="1"/>
</dbReference>
<keyword evidence="3" id="KW-0238">DNA-binding</keyword>
<dbReference type="SUPFAM" id="SSF52172">
    <property type="entry name" value="CheY-like"/>
    <property type="match status" value="1"/>
</dbReference>
<keyword evidence="1 5" id="KW-0597">Phosphoprotein</keyword>
<dbReference type="SMART" id="SM00448">
    <property type="entry name" value="REC"/>
    <property type="match status" value="1"/>
</dbReference>
<feature type="domain" description="Response regulatory" evidence="7">
    <location>
        <begin position="5"/>
        <end position="121"/>
    </location>
</feature>
<keyword evidence="2" id="KW-0805">Transcription regulation</keyword>